<dbReference type="EMBL" id="WPCU01000001">
    <property type="protein sequence ID" value="MVA74482.1"/>
    <property type="molecule type" value="Genomic_DNA"/>
</dbReference>
<keyword evidence="3" id="KW-1185">Reference proteome</keyword>
<dbReference type="RefSeq" id="WP_156606965.1">
    <property type="nucleotide sequence ID" value="NZ_WPCU01000001.1"/>
</dbReference>
<evidence type="ECO:0000313" key="3">
    <source>
        <dbReference type="Proteomes" id="UP000435304"/>
    </source>
</evidence>
<proteinExistence type="predicted"/>
<sequence length="130" mass="13701">MHEDITLMDAAVAALESAARDLATDDHAVALAALSSAQHKIDALIDEIAAHGVLAGQSVRSLAEAAGVAPNTLSPRLARTTVLGGYAEHGRVGAEGIARARYDFRTGQYQPSEPAAPLTFRARRSRKDRS</sequence>
<comment type="caution">
    <text evidence="2">The sequence shown here is derived from an EMBL/GenBank/DDBJ whole genome shotgun (WGS) entry which is preliminary data.</text>
</comment>
<feature type="region of interest" description="Disordered" evidence="1">
    <location>
        <begin position="106"/>
        <end position="130"/>
    </location>
</feature>
<gene>
    <name evidence="2" type="ORF">GC722_00300</name>
</gene>
<accession>A0A6A9URT8</accession>
<dbReference type="AlphaFoldDB" id="A0A6A9URT8"/>
<dbReference type="Proteomes" id="UP000435304">
    <property type="component" value="Unassembled WGS sequence"/>
</dbReference>
<feature type="compositionally biased region" description="Basic residues" evidence="1">
    <location>
        <begin position="121"/>
        <end position="130"/>
    </location>
</feature>
<evidence type="ECO:0000313" key="2">
    <source>
        <dbReference type="EMBL" id="MVA74482.1"/>
    </source>
</evidence>
<evidence type="ECO:0000256" key="1">
    <source>
        <dbReference type="SAM" id="MobiDB-lite"/>
    </source>
</evidence>
<organism evidence="2 3">
    <name type="scientific">Auraticoccus cholistanensis</name>
    <dbReference type="NCBI Taxonomy" id="2656650"/>
    <lineage>
        <taxon>Bacteria</taxon>
        <taxon>Bacillati</taxon>
        <taxon>Actinomycetota</taxon>
        <taxon>Actinomycetes</taxon>
        <taxon>Propionibacteriales</taxon>
        <taxon>Propionibacteriaceae</taxon>
        <taxon>Auraticoccus</taxon>
    </lineage>
</organism>
<protein>
    <submittedName>
        <fullName evidence="2">Uncharacterized protein</fullName>
    </submittedName>
</protein>
<name>A0A6A9URT8_9ACTN</name>
<reference evidence="2 3" key="1">
    <citation type="submission" date="2019-12" db="EMBL/GenBank/DDBJ databases">
        <title>Auraticoccus cholistani sp. nov., an actinomycete isolated from soil of Cholistan desert.</title>
        <authorList>
            <person name="Cheema M.T."/>
        </authorList>
    </citation>
    <scope>NUCLEOTIDE SEQUENCE [LARGE SCALE GENOMIC DNA]</scope>
    <source>
        <strain evidence="2 3">F435</strain>
    </source>
</reference>